<feature type="transmembrane region" description="Helical" evidence="5">
    <location>
        <begin position="100"/>
        <end position="123"/>
    </location>
</feature>
<organism evidence="7 8">
    <name type="scientific">Candidatus Planktophila limnetica</name>
    <dbReference type="NCBI Taxonomy" id="573600"/>
    <lineage>
        <taxon>Bacteria</taxon>
        <taxon>Bacillati</taxon>
        <taxon>Actinomycetota</taxon>
        <taxon>Actinomycetes</taxon>
        <taxon>Candidatus Nanopelagicales</taxon>
        <taxon>Candidatus Nanopelagicaceae</taxon>
        <taxon>Candidatus Planktophila</taxon>
    </lineage>
</organism>
<feature type="transmembrane region" description="Helical" evidence="5">
    <location>
        <begin position="70"/>
        <end position="88"/>
    </location>
</feature>
<protein>
    <submittedName>
        <fullName evidence="7">Glycerol transport system permease protein</fullName>
    </submittedName>
</protein>
<dbReference type="KEGG" id="plim:PHILAsVB114_04495"/>
<sequence>MMKTRNNKAWFLVLPVILVVSFTALIPLMTVANYAIQDIFSPDNRLFVGMKWFYDITNDTLIIDAFKRSFQFSIQALLIQIPLGIAIARIMPKSGWKASAALVAVSIPLIIPFNVIGSTWLIFSRKDIGLGGFLLNKLFDFDFTSDPKDGWGLILAVDVWHWTPLVALLVYAGLRSIPEAYYQAAAIDGASTFAIFRYVELPKLRRVLLIALLLRFMDSFMIYTEPFVITGGGPGDATTFASILLTNIAVGQFDVGRAGAYSLIFFLLIQIMSFIFYTVLTLQDREEETKTK</sequence>
<dbReference type="PANTHER" id="PTHR43759">
    <property type="entry name" value="TREHALOSE TRANSPORT SYSTEM PERMEASE PROTEIN SUGA"/>
    <property type="match status" value="1"/>
</dbReference>
<dbReference type="PROSITE" id="PS50928">
    <property type="entry name" value="ABC_TM1"/>
    <property type="match status" value="1"/>
</dbReference>
<feature type="transmembrane region" description="Helical" evidence="5">
    <location>
        <begin position="151"/>
        <end position="174"/>
    </location>
</feature>
<evidence type="ECO:0000256" key="1">
    <source>
        <dbReference type="ARBA" id="ARBA00004141"/>
    </source>
</evidence>
<evidence type="ECO:0000259" key="6">
    <source>
        <dbReference type="PROSITE" id="PS50928"/>
    </source>
</evidence>
<reference evidence="7 8" key="1">
    <citation type="submission" date="2016-07" db="EMBL/GenBank/DDBJ databases">
        <title>High microdiversification within the ubiquitous acI lineage of Actinobacteria.</title>
        <authorList>
            <person name="Neuenschwander S.M."/>
            <person name="Salcher M."/>
            <person name="Ghai R."/>
            <person name="Pernthaler J."/>
        </authorList>
    </citation>
    <scope>NUCLEOTIDE SEQUENCE [LARGE SCALE GENOMIC DNA]</scope>
    <source>
        <strain evidence="7">MMS-VB-114</strain>
    </source>
</reference>
<keyword evidence="8" id="KW-1185">Reference proteome</keyword>
<dbReference type="Proteomes" id="UP000217221">
    <property type="component" value="Chromosome"/>
</dbReference>
<dbReference type="SUPFAM" id="SSF161098">
    <property type="entry name" value="MetI-like"/>
    <property type="match status" value="1"/>
</dbReference>
<dbReference type="PANTHER" id="PTHR43759:SF1">
    <property type="entry name" value="GLUCOSE IMPORT SYSTEM PERMEASE PROTEIN GLCT"/>
    <property type="match status" value="1"/>
</dbReference>
<dbReference type="Pfam" id="PF00528">
    <property type="entry name" value="BPD_transp_1"/>
    <property type="match status" value="1"/>
</dbReference>
<keyword evidence="3 5" id="KW-1133">Transmembrane helix</keyword>
<evidence type="ECO:0000313" key="7">
    <source>
        <dbReference type="EMBL" id="ASY27896.1"/>
    </source>
</evidence>
<evidence type="ECO:0000256" key="4">
    <source>
        <dbReference type="ARBA" id="ARBA00023136"/>
    </source>
</evidence>
<evidence type="ECO:0000256" key="5">
    <source>
        <dbReference type="RuleBase" id="RU363032"/>
    </source>
</evidence>
<dbReference type="GO" id="GO:0055085">
    <property type="term" value="P:transmembrane transport"/>
    <property type="evidence" value="ECO:0007669"/>
    <property type="project" value="InterPro"/>
</dbReference>
<dbReference type="InterPro" id="IPR052730">
    <property type="entry name" value="Sugar_ABC_transporter"/>
</dbReference>
<feature type="transmembrane region" description="Helical" evidence="5">
    <location>
        <begin position="207"/>
        <end position="224"/>
    </location>
</feature>
<dbReference type="InterPro" id="IPR035906">
    <property type="entry name" value="MetI-like_sf"/>
</dbReference>
<dbReference type="RefSeq" id="WP_095698194.1">
    <property type="nucleotide sequence ID" value="NZ_CP016782.1"/>
</dbReference>
<keyword evidence="2 5" id="KW-0812">Transmembrane</keyword>
<dbReference type="InterPro" id="IPR000515">
    <property type="entry name" value="MetI-like"/>
</dbReference>
<evidence type="ECO:0000313" key="8">
    <source>
        <dbReference type="Proteomes" id="UP000217221"/>
    </source>
</evidence>
<evidence type="ECO:0000256" key="2">
    <source>
        <dbReference type="ARBA" id="ARBA00022692"/>
    </source>
</evidence>
<dbReference type="OrthoDB" id="34224at2"/>
<accession>A0A249LG50</accession>
<keyword evidence="4 5" id="KW-0472">Membrane</keyword>
<dbReference type="AlphaFoldDB" id="A0A249LG50"/>
<dbReference type="Gene3D" id="1.10.3720.10">
    <property type="entry name" value="MetI-like"/>
    <property type="match status" value="1"/>
</dbReference>
<evidence type="ECO:0000256" key="3">
    <source>
        <dbReference type="ARBA" id="ARBA00022989"/>
    </source>
</evidence>
<dbReference type="EMBL" id="CP016782">
    <property type="protein sequence ID" value="ASY27896.1"/>
    <property type="molecule type" value="Genomic_DNA"/>
</dbReference>
<proteinExistence type="inferred from homology"/>
<feature type="domain" description="ABC transmembrane type-1" evidence="6">
    <location>
        <begin position="66"/>
        <end position="276"/>
    </location>
</feature>
<name>A0A249LG50_9ACTN</name>
<dbReference type="CDD" id="cd06261">
    <property type="entry name" value="TM_PBP2"/>
    <property type="match status" value="1"/>
</dbReference>
<feature type="transmembrane region" description="Helical" evidence="5">
    <location>
        <begin position="12"/>
        <end position="36"/>
    </location>
</feature>
<comment type="similarity">
    <text evidence="5">Belongs to the binding-protein-dependent transport system permease family.</text>
</comment>
<keyword evidence="5" id="KW-0813">Transport</keyword>
<comment type="subcellular location">
    <subcellularLocation>
        <location evidence="5">Cell membrane</location>
        <topology evidence="5">Multi-pass membrane protein</topology>
    </subcellularLocation>
    <subcellularLocation>
        <location evidence="1">Membrane</location>
        <topology evidence="1">Multi-pass membrane protein</topology>
    </subcellularLocation>
</comment>
<gene>
    <name evidence="7" type="ORF">PHILAsVB114_04495</name>
</gene>
<feature type="transmembrane region" description="Helical" evidence="5">
    <location>
        <begin position="260"/>
        <end position="282"/>
    </location>
</feature>
<dbReference type="GO" id="GO:0005886">
    <property type="term" value="C:plasma membrane"/>
    <property type="evidence" value="ECO:0007669"/>
    <property type="project" value="UniProtKB-SubCell"/>
</dbReference>